<dbReference type="EMBL" id="MJMN01000039">
    <property type="protein sequence ID" value="OMG79530.1"/>
    <property type="molecule type" value="Genomic_DNA"/>
</dbReference>
<evidence type="ECO:0000256" key="1">
    <source>
        <dbReference type="ARBA" id="ARBA00006987"/>
    </source>
</evidence>
<dbReference type="SUPFAM" id="SSF53850">
    <property type="entry name" value="Periplasmic binding protein-like II"/>
    <property type="match status" value="1"/>
</dbReference>
<sequence length="325" mass="33699">MRFTLKGRLALLLAALPLTALAQGAAATGFPAKPITFIVPFAAGSATDQIGRTIGQGVTEQTGQAVVIENKPGASAMIGAAAGARAAADGYTVLITTNTTHAANEHLYKTLTYHPVKDYAPISLLGKGGQIMVVNPNSTAKTVGDFLAQARQSPGKLSFGSGSSSSRIAGELLQQMAGVQLLHVPYKSNPLAVTDLLGGQIDMMITDTATGLPQVKSGKLRALGVTGQARSPLAPDVPTIAESGVPGYEMGYWFAAYAPAGTPPDVVKRLNELLVKATQSAPAKQFYAQTGTDPATSTPDELAQFQQAESKKWGDIIKKAGIQPE</sequence>
<protein>
    <submittedName>
        <fullName evidence="3">ABC transporter substrate-binding protein</fullName>
    </submittedName>
</protein>
<dbReference type="PIRSF" id="PIRSF017082">
    <property type="entry name" value="YflP"/>
    <property type="match status" value="1"/>
</dbReference>
<organism evidence="3 4">
    <name type="scientific">Alcaligenes xylosoxydans xylosoxydans</name>
    <name type="common">Achromobacter xylosoxidans</name>
    <dbReference type="NCBI Taxonomy" id="85698"/>
    <lineage>
        <taxon>Bacteria</taxon>
        <taxon>Pseudomonadati</taxon>
        <taxon>Pseudomonadota</taxon>
        <taxon>Betaproteobacteria</taxon>
        <taxon>Burkholderiales</taxon>
        <taxon>Alcaligenaceae</taxon>
        <taxon>Achromobacter</taxon>
    </lineage>
</organism>
<dbReference type="Gene3D" id="3.40.190.10">
    <property type="entry name" value="Periplasmic binding protein-like II"/>
    <property type="match status" value="1"/>
</dbReference>
<dbReference type="AlphaFoldDB" id="A0A1R1JMM4"/>
<dbReference type="InterPro" id="IPR042100">
    <property type="entry name" value="Bug_dom1"/>
</dbReference>
<comment type="similarity">
    <text evidence="1">Belongs to the UPF0065 (bug) family.</text>
</comment>
<keyword evidence="2" id="KW-0732">Signal</keyword>
<evidence type="ECO:0000313" key="3">
    <source>
        <dbReference type="EMBL" id="OMG79530.1"/>
    </source>
</evidence>
<feature type="signal peptide" evidence="2">
    <location>
        <begin position="1"/>
        <end position="22"/>
    </location>
</feature>
<gene>
    <name evidence="3" type="ORF">BIZ92_32225</name>
</gene>
<dbReference type="RefSeq" id="WP_076415132.1">
    <property type="nucleotide sequence ID" value="NZ_AP028040.1"/>
</dbReference>
<comment type="caution">
    <text evidence="3">The sequence shown here is derived from an EMBL/GenBank/DDBJ whole genome shotgun (WGS) entry which is preliminary data.</text>
</comment>
<dbReference type="CDD" id="cd07012">
    <property type="entry name" value="PBP2_Bug_TTT"/>
    <property type="match status" value="1"/>
</dbReference>
<proteinExistence type="inferred from homology"/>
<reference evidence="3 4" key="1">
    <citation type="submission" date="2016-09" db="EMBL/GenBank/DDBJ databases">
        <title>Phylogenomics of Achromobacter.</title>
        <authorList>
            <person name="Jeukens J."/>
            <person name="Freschi L."/>
            <person name="Vincent A.T."/>
            <person name="Emond-Rheault J.-G."/>
            <person name="Kukavica-Ibrulj I."/>
            <person name="Charette S.J."/>
            <person name="Levesque R.C."/>
        </authorList>
    </citation>
    <scope>NUCLEOTIDE SEQUENCE [LARGE SCALE GENOMIC DNA]</scope>
    <source>
        <strain evidence="3 4">AUS488</strain>
    </source>
</reference>
<evidence type="ECO:0000313" key="4">
    <source>
        <dbReference type="Proteomes" id="UP000187251"/>
    </source>
</evidence>
<evidence type="ECO:0000256" key="2">
    <source>
        <dbReference type="SAM" id="SignalP"/>
    </source>
</evidence>
<dbReference type="PANTHER" id="PTHR42928:SF5">
    <property type="entry name" value="BLR1237 PROTEIN"/>
    <property type="match status" value="1"/>
</dbReference>
<dbReference type="OrthoDB" id="8678477at2"/>
<dbReference type="Proteomes" id="UP000187251">
    <property type="component" value="Unassembled WGS sequence"/>
</dbReference>
<dbReference type="Pfam" id="PF03401">
    <property type="entry name" value="TctC"/>
    <property type="match status" value="1"/>
</dbReference>
<dbReference type="InterPro" id="IPR005064">
    <property type="entry name" value="BUG"/>
</dbReference>
<accession>A0A1R1JMM4</accession>
<feature type="chain" id="PRO_5012119236" evidence="2">
    <location>
        <begin position="23"/>
        <end position="325"/>
    </location>
</feature>
<dbReference type="Gene3D" id="3.40.190.150">
    <property type="entry name" value="Bordetella uptake gene, domain 1"/>
    <property type="match status" value="1"/>
</dbReference>
<dbReference type="PANTHER" id="PTHR42928">
    <property type="entry name" value="TRICARBOXYLATE-BINDING PROTEIN"/>
    <property type="match status" value="1"/>
</dbReference>
<name>A0A1R1JMM4_ALCXX</name>